<sequence length="81" mass="9144">MGMSTAERQRAYRRRHLRDGADERLSMVVPVQVKRRLERLARHRGVSQRVMLAVALASLEQEILNGMDDTSAFYDSAGGSL</sequence>
<dbReference type="AlphaFoldDB" id="A4BLU9"/>
<organism evidence="1 2">
    <name type="scientific">Nitrococcus mobilis Nb-231</name>
    <dbReference type="NCBI Taxonomy" id="314278"/>
    <lineage>
        <taxon>Bacteria</taxon>
        <taxon>Pseudomonadati</taxon>
        <taxon>Pseudomonadota</taxon>
        <taxon>Gammaproteobacteria</taxon>
        <taxon>Chromatiales</taxon>
        <taxon>Ectothiorhodospiraceae</taxon>
        <taxon>Nitrococcus</taxon>
    </lineage>
</organism>
<protein>
    <submittedName>
        <fullName evidence="1">Uncharacterized protein</fullName>
    </submittedName>
</protein>
<gene>
    <name evidence="1" type="ORF">NB231_15743</name>
</gene>
<proteinExistence type="predicted"/>
<dbReference type="HOGENOM" id="CLU_2570333_0_0_6"/>
<dbReference type="Proteomes" id="UP000003374">
    <property type="component" value="Unassembled WGS sequence"/>
</dbReference>
<comment type="caution">
    <text evidence="1">The sequence shown here is derived from an EMBL/GenBank/DDBJ whole genome shotgun (WGS) entry which is preliminary data.</text>
</comment>
<dbReference type="RefSeq" id="WP_005004398.1">
    <property type="nucleotide sequence ID" value="NZ_CH672427.1"/>
</dbReference>
<name>A4BLU9_9GAMM</name>
<dbReference type="EMBL" id="AAOF01000001">
    <property type="protein sequence ID" value="EAR23287.1"/>
    <property type="molecule type" value="Genomic_DNA"/>
</dbReference>
<evidence type="ECO:0000313" key="1">
    <source>
        <dbReference type="EMBL" id="EAR23287.1"/>
    </source>
</evidence>
<accession>A4BLU9</accession>
<dbReference type="OrthoDB" id="9101168at2"/>
<keyword evidence="2" id="KW-1185">Reference proteome</keyword>
<reference evidence="1 2" key="1">
    <citation type="submission" date="2006-02" db="EMBL/GenBank/DDBJ databases">
        <authorList>
            <person name="Waterbury J."/>
            <person name="Ferriera S."/>
            <person name="Johnson J."/>
            <person name="Kravitz S."/>
            <person name="Halpern A."/>
            <person name="Remington K."/>
            <person name="Beeson K."/>
            <person name="Tran B."/>
            <person name="Rogers Y.-H."/>
            <person name="Friedman R."/>
            <person name="Venter J.C."/>
        </authorList>
    </citation>
    <scope>NUCLEOTIDE SEQUENCE [LARGE SCALE GENOMIC DNA]</scope>
    <source>
        <strain evidence="1 2">Nb-231</strain>
    </source>
</reference>
<evidence type="ECO:0000313" key="2">
    <source>
        <dbReference type="Proteomes" id="UP000003374"/>
    </source>
</evidence>